<name>A0ABR9X7Z2_9RHOB</name>
<dbReference type="InterPro" id="IPR016171">
    <property type="entry name" value="Vanillyl_alc_oxidase_C-sub2"/>
</dbReference>
<keyword evidence="6" id="KW-0560">Oxidoreductase</keyword>
<dbReference type="SUPFAM" id="SSF56176">
    <property type="entry name" value="FAD-binding/transporter-associated domain-like"/>
    <property type="match status" value="1"/>
</dbReference>
<dbReference type="SUPFAM" id="SSF55103">
    <property type="entry name" value="FAD-linked oxidases, C-terminal domain"/>
    <property type="match status" value="1"/>
</dbReference>
<dbReference type="PANTHER" id="PTHR11748:SF111">
    <property type="entry name" value="D-LACTATE DEHYDROGENASE, MITOCHONDRIAL-RELATED"/>
    <property type="match status" value="1"/>
</dbReference>
<dbReference type="Gene3D" id="3.30.70.2740">
    <property type="match status" value="1"/>
</dbReference>
<dbReference type="Gene3D" id="3.30.465.10">
    <property type="match status" value="1"/>
</dbReference>
<evidence type="ECO:0000313" key="10">
    <source>
        <dbReference type="EMBL" id="MBE9639577.1"/>
    </source>
</evidence>
<keyword evidence="3" id="KW-0285">Flavoprotein</keyword>
<proteinExistence type="inferred from homology"/>
<comment type="caution">
    <text evidence="10">The sequence shown here is derived from an EMBL/GenBank/DDBJ whole genome shotgun (WGS) entry which is preliminary data.</text>
</comment>
<keyword evidence="11" id="KW-1185">Reference proteome</keyword>
<dbReference type="Proteomes" id="UP000607796">
    <property type="component" value="Unassembled WGS sequence"/>
</dbReference>
<accession>A0ABR9X7Z2</accession>
<dbReference type="Pfam" id="PF01565">
    <property type="entry name" value="FAD_binding_4"/>
    <property type="match status" value="1"/>
</dbReference>
<keyword evidence="5" id="KW-0809">Transit peptide</keyword>
<organism evidence="10 11">
    <name type="scientific">Salipiger mangrovisoli</name>
    <dbReference type="NCBI Taxonomy" id="2865933"/>
    <lineage>
        <taxon>Bacteria</taxon>
        <taxon>Pseudomonadati</taxon>
        <taxon>Pseudomonadota</taxon>
        <taxon>Alphaproteobacteria</taxon>
        <taxon>Rhodobacterales</taxon>
        <taxon>Roseobacteraceae</taxon>
        <taxon>Salipiger</taxon>
    </lineage>
</organism>
<feature type="compositionally biased region" description="Basic and acidic residues" evidence="8">
    <location>
        <begin position="18"/>
        <end position="36"/>
    </location>
</feature>
<evidence type="ECO:0000256" key="8">
    <source>
        <dbReference type="SAM" id="MobiDB-lite"/>
    </source>
</evidence>
<dbReference type="InterPro" id="IPR036318">
    <property type="entry name" value="FAD-bd_PCMH-like_sf"/>
</dbReference>
<keyword evidence="4" id="KW-0274">FAD</keyword>
<dbReference type="InterPro" id="IPR016166">
    <property type="entry name" value="FAD-bd_PCMH"/>
</dbReference>
<dbReference type="InterPro" id="IPR004113">
    <property type="entry name" value="FAD-bd_oxidored_4_C"/>
</dbReference>
<comment type="cofactor">
    <cofactor evidence="1">
        <name>FAD</name>
        <dbReference type="ChEBI" id="CHEBI:57692"/>
    </cofactor>
</comment>
<comment type="similarity">
    <text evidence="2">Belongs to the FAD-binding oxidoreductase/transferase type 4 family.</text>
</comment>
<evidence type="ECO:0000256" key="5">
    <source>
        <dbReference type="ARBA" id="ARBA00022946"/>
    </source>
</evidence>
<dbReference type="PROSITE" id="PS51387">
    <property type="entry name" value="FAD_PCMH"/>
    <property type="match status" value="1"/>
</dbReference>
<evidence type="ECO:0000256" key="7">
    <source>
        <dbReference type="ARBA" id="ARBA00038897"/>
    </source>
</evidence>
<dbReference type="EC" id="1.1.2.4" evidence="7"/>
<feature type="domain" description="FAD-binding PCMH-type" evidence="9">
    <location>
        <begin position="37"/>
        <end position="214"/>
    </location>
</feature>
<protein>
    <recommendedName>
        <fullName evidence="7">D-lactate dehydrogenase (cytochrome)</fullName>
        <ecNumber evidence="7">1.1.2.4</ecNumber>
    </recommendedName>
</protein>
<dbReference type="RefSeq" id="WP_194136859.1">
    <property type="nucleotide sequence ID" value="NZ_JADFFK010000020.1"/>
</dbReference>
<dbReference type="InterPro" id="IPR016164">
    <property type="entry name" value="FAD-linked_Oxase-like_C"/>
</dbReference>
<dbReference type="PANTHER" id="PTHR11748">
    <property type="entry name" value="D-LACTATE DEHYDROGENASE"/>
    <property type="match status" value="1"/>
</dbReference>
<dbReference type="InterPro" id="IPR006094">
    <property type="entry name" value="Oxid_FAD_bind_N"/>
</dbReference>
<reference evidence="10 11" key="1">
    <citation type="journal article" date="2021" name="Int. J. Syst. Evol. Microbiol.">
        <title>Salipiger mangrovisoli sp. nov., isolated from mangrove soil and the proposal for the reclassification of Paraphaeobacter pallidus as Salipiger pallidus comb. nov.</title>
        <authorList>
            <person name="Du J."/>
            <person name="Liu Y."/>
            <person name="Pei T."/>
            <person name="Deng M.R."/>
            <person name="Zhu H."/>
        </authorList>
    </citation>
    <scope>NUCLEOTIDE SEQUENCE [LARGE SCALE GENOMIC DNA]</scope>
    <source>
        <strain evidence="10 11">6D45A</strain>
    </source>
</reference>
<dbReference type="InterPro" id="IPR016169">
    <property type="entry name" value="FAD-bd_PCMH_sub2"/>
</dbReference>
<sequence length="463" mass="49346">MTLPRPLTEQLSALLGDRYSDGRSDRDNHAGTEAHHNAMPPDAVAYPVSTEEVAAVVRSCRAARVPVIAHGAGSSLEGNASAPRGGLCLDMTRMDRIVAVRPDDMDCTVEAGVTREALNTHLRDTGLFFPVDPGANATLGGMAATRASGTNAVHYGTMRENVLNLTLVTAEGEIIRTARRARKSSAGYDLTHLYLGSEGTLGIITEISLRLYGRPEATMAAVCTFPDAAAASLTAVEAIQMGLTPARMEYLDAGCIRAVNAYSQRDDTEADTLFVEFIGSPEGVREQVALFEDLAAANGGEGFQWAKEEEARNRLWKARHTAYTATVAQRPRARGWATDVCVPLSALPACIDHAKSLLANCPVPASIMGHVGDGNFHVVFALDPDAPEERDLLADLNARMVAEALSHDGTCTGEHGVGLGKQKYMADEHGPALDIMRRVKAALDPDNLMNPGKVLPPAQKASE</sequence>
<evidence type="ECO:0000313" key="11">
    <source>
        <dbReference type="Proteomes" id="UP000607796"/>
    </source>
</evidence>
<feature type="region of interest" description="Disordered" evidence="8">
    <location>
        <begin position="16"/>
        <end position="41"/>
    </location>
</feature>
<evidence type="ECO:0000256" key="4">
    <source>
        <dbReference type="ARBA" id="ARBA00022827"/>
    </source>
</evidence>
<dbReference type="Gene3D" id="1.10.45.10">
    <property type="entry name" value="Vanillyl-alcohol Oxidase, Chain A, domain 4"/>
    <property type="match status" value="1"/>
</dbReference>
<dbReference type="Pfam" id="PF02913">
    <property type="entry name" value="FAD-oxidase_C"/>
    <property type="match status" value="1"/>
</dbReference>
<evidence type="ECO:0000259" key="9">
    <source>
        <dbReference type="PROSITE" id="PS51387"/>
    </source>
</evidence>
<evidence type="ECO:0000256" key="6">
    <source>
        <dbReference type="ARBA" id="ARBA00023002"/>
    </source>
</evidence>
<evidence type="ECO:0000256" key="2">
    <source>
        <dbReference type="ARBA" id="ARBA00008000"/>
    </source>
</evidence>
<evidence type="ECO:0000256" key="3">
    <source>
        <dbReference type="ARBA" id="ARBA00022630"/>
    </source>
</evidence>
<evidence type="ECO:0000256" key="1">
    <source>
        <dbReference type="ARBA" id="ARBA00001974"/>
    </source>
</evidence>
<dbReference type="EMBL" id="JADFFK010000020">
    <property type="protein sequence ID" value="MBE9639577.1"/>
    <property type="molecule type" value="Genomic_DNA"/>
</dbReference>
<gene>
    <name evidence="10" type="ORF">IQ782_22225</name>
</gene>